<keyword evidence="1" id="KW-0472">Membrane</keyword>
<keyword evidence="1" id="KW-1133">Transmembrane helix</keyword>
<evidence type="ECO:0000313" key="2">
    <source>
        <dbReference type="EMBL" id="MBF9221323.1"/>
    </source>
</evidence>
<reference evidence="2 3" key="1">
    <citation type="submission" date="2020-11" db="EMBL/GenBank/DDBJ databases">
        <authorList>
            <person name="Kim M.K."/>
        </authorList>
    </citation>
    <scope>NUCLEOTIDE SEQUENCE [LARGE SCALE GENOMIC DNA]</scope>
    <source>
        <strain evidence="2 3">BT662</strain>
    </source>
</reference>
<feature type="transmembrane region" description="Helical" evidence="1">
    <location>
        <begin position="12"/>
        <end position="33"/>
    </location>
</feature>
<dbReference type="RefSeq" id="WP_196292771.1">
    <property type="nucleotide sequence ID" value="NZ_JADQDM010000003.1"/>
</dbReference>
<keyword evidence="3" id="KW-1185">Reference proteome</keyword>
<feature type="transmembrane region" description="Helical" evidence="1">
    <location>
        <begin position="45"/>
        <end position="65"/>
    </location>
</feature>
<sequence>MQPSPLVAPAARLNALLGAGLVLANTLLLYWYLFYYEVSENDQLFYGPVLATAWAAQWALLAAGSPRPWRGWYWVVAGLSGSAAGLLWLGYFWLRAFARGFNH</sequence>
<keyword evidence="1" id="KW-0812">Transmembrane</keyword>
<evidence type="ECO:0008006" key="4">
    <source>
        <dbReference type="Google" id="ProtNLM"/>
    </source>
</evidence>
<proteinExistence type="predicted"/>
<evidence type="ECO:0000313" key="3">
    <source>
        <dbReference type="Proteomes" id="UP000618931"/>
    </source>
</evidence>
<evidence type="ECO:0000256" key="1">
    <source>
        <dbReference type="SAM" id="Phobius"/>
    </source>
</evidence>
<gene>
    <name evidence="2" type="ORF">I2H31_09415</name>
</gene>
<name>A0ABS0I3M7_9BACT</name>
<accession>A0ABS0I3M7</accession>
<protein>
    <recommendedName>
        <fullName evidence="4">DUF2834 domain-containing protein</fullName>
    </recommendedName>
</protein>
<comment type="caution">
    <text evidence="2">The sequence shown here is derived from an EMBL/GenBank/DDBJ whole genome shotgun (WGS) entry which is preliminary data.</text>
</comment>
<organism evidence="2 3">
    <name type="scientific">Hymenobacter ruricola</name>
    <dbReference type="NCBI Taxonomy" id="2791023"/>
    <lineage>
        <taxon>Bacteria</taxon>
        <taxon>Pseudomonadati</taxon>
        <taxon>Bacteroidota</taxon>
        <taxon>Cytophagia</taxon>
        <taxon>Cytophagales</taxon>
        <taxon>Hymenobacteraceae</taxon>
        <taxon>Hymenobacter</taxon>
    </lineage>
</organism>
<dbReference type="Proteomes" id="UP000618931">
    <property type="component" value="Unassembled WGS sequence"/>
</dbReference>
<feature type="transmembrane region" description="Helical" evidence="1">
    <location>
        <begin position="71"/>
        <end position="94"/>
    </location>
</feature>
<dbReference type="EMBL" id="JADQDM010000003">
    <property type="protein sequence ID" value="MBF9221323.1"/>
    <property type="molecule type" value="Genomic_DNA"/>
</dbReference>